<keyword evidence="3" id="KW-1185">Reference proteome</keyword>
<dbReference type="AlphaFoldDB" id="A0A363NPZ5"/>
<reference evidence="2 3" key="1">
    <citation type="submission" date="2018-04" db="EMBL/GenBank/DDBJ databases">
        <title>Sphingobacterium sp. M46 Genome.</title>
        <authorList>
            <person name="Cheng J."/>
            <person name="Li Y."/>
        </authorList>
    </citation>
    <scope>NUCLEOTIDE SEQUENCE [LARGE SCALE GENOMIC DNA]</scope>
    <source>
        <strain evidence="2 3">M46</strain>
    </source>
</reference>
<evidence type="ECO:0000313" key="3">
    <source>
        <dbReference type="Proteomes" id="UP000250831"/>
    </source>
</evidence>
<gene>
    <name evidence="2" type="ORF">DCO56_18140</name>
</gene>
<dbReference type="Proteomes" id="UP000250831">
    <property type="component" value="Unassembled WGS sequence"/>
</dbReference>
<dbReference type="EMBL" id="QCXX01000005">
    <property type="protein sequence ID" value="PUV22844.1"/>
    <property type="molecule type" value="Genomic_DNA"/>
</dbReference>
<organism evidence="2 3">
    <name type="scientific">Sphingobacterium athyrii</name>
    <dbReference type="NCBI Taxonomy" id="2152717"/>
    <lineage>
        <taxon>Bacteria</taxon>
        <taxon>Pseudomonadati</taxon>
        <taxon>Bacteroidota</taxon>
        <taxon>Sphingobacteriia</taxon>
        <taxon>Sphingobacteriales</taxon>
        <taxon>Sphingobacteriaceae</taxon>
        <taxon>Sphingobacterium</taxon>
    </lineage>
</organism>
<evidence type="ECO:0000313" key="2">
    <source>
        <dbReference type="EMBL" id="PUV22844.1"/>
    </source>
</evidence>
<dbReference type="OrthoDB" id="711530at2"/>
<comment type="caution">
    <text evidence="2">The sequence shown here is derived from an EMBL/GenBank/DDBJ whole genome shotgun (WGS) entry which is preliminary data.</text>
</comment>
<feature type="region of interest" description="Disordered" evidence="1">
    <location>
        <begin position="37"/>
        <end position="61"/>
    </location>
</feature>
<evidence type="ECO:0000256" key="1">
    <source>
        <dbReference type="SAM" id="MobiDB-lite"/>
    </source>
</evidence>
<protein>
    <submittedName>
        <fullName evidence="2">Uncharacterized protein</fullName>
    </submittedName>
</protein>
<name>A0A363NPZ5_9SPHI</name>
<accession>A0A363NPZ5</accession>
<dbReference type="RefSeq" id="WP_108635179.1">
    <property type="nucleotide sequence ID" value="NZ_DAMCKI010000003.1"/>
</dbReference>
<proteinExistence type="predicted"/>
<sequence>MKTNTKNLANLNGRLPYETPCVNALHVELEYSVAAGSNQGSVSGPMTESWQTETQSQDVEW</sequence>